<keyword evidence="3" id="KW-1185">Reference proteome</keyword>
<name>A0A1M4XMP1_9CLOT</name>
<evidence type="ECO:0000313" key="2">
    <source>
        <dbReference type="EMBL" id="SHE94769.1"/>
    </source>
</evidence>
<keyword evidence="1" id="KW-0472">Membrane</keyword>
<dbReference type="NCBIfam" id="TIGR02896">
    <property type="entry name" value="spore_III_AF"/>
    <property type="match status" value="1"/>
</dbReference>
<dbReference type="STRING" id="1533.SAMN05443638_11940"/>
<dbReference type="Proteomes" id="UP000184035">
    <property type="component" value="Unassembled WGS sequence"/>
</dbReference>
<dbReference type="InterPro" id="IPR014245">
    <property type="entry name" value="Spore_III_AF"/>
</dbReference>
<feature type="transmembrane region" description="Helical" evidence="1">
    <location>
        <begin position="6"/>
        <end position="25"/>
    </location>
</feature>
<keyword evidence="1" id="KW-1133">Transmembrane helix</keyword>
<dbReference type="AlphaFoldDB" id="A0A1M4XMP1"/>
<organism evidence="2 3">
    <name type="scientific">Clostridium fallax</name>
    <dbReference type="NCBI Taxonomy" id="1533"/>
    <lineage>
        <taxon>Bacteria</taxon>
        <taxon>Bacillati</taxon>
        <taxon>Bacillota</taxon>
        <taxon>Clostridia</taxon>
        <taxon>Eubacteriales</taxon>
        <taxon>Clostridiaceae</taxon>
        <taxon>Clostridium</taxon>
    </lineage>
</organism>
<dbReference type="OrthoDB" id="2375554at2"/>
<accession>A0A1M4XMP1</accession>
<gene>
    <name evidence="2" type="ORF">SAMN05443638_11940</name>
</gene>
<dbReference type="RefSeq" id="WP_072896734.1">
    <property type="nucleotide sequence ID" value="NZ_FQVM01000019.1"/>
</dbReference>
<feature type="transmembrane region" description="Helical" evidence="1">
    <location>
        <begin position="37"/>
        <end position="55"/>
    </location>
</feature>
<dbReference type="Pfam" id="PF09581">
    <property type="entry name" value="Spore_III_AF"/>
    <property type="match status" value="1"/>
</dbReference>
<protein>
    <submittedName>
        <fullName evidence="2">Stage III sporulation protein AF</fullName>
    </submittedName>
</protein>
<evidence type="ECO:0000313" key="3">
    <source>
        <dbReference type="Proteomes" id="UP000184035"/>
    </source>
</evidence>
<reference evidence="2 3" key="1">
    <citation type="submission" date="2016-11" db="EMBL/GenBank/DDBJ databases">
        <authorList>
            <person name="Jaros S."/>
            <person name="Januszkiewicz K."/>
            <person name="Wedrychowicz H."/>
        </authorList>
    </citation>
    <scope>NUCLEOTIDE SEQUENCE [LARGE SCALE GENOMIC DNA]</scope>
    <source>
        <strain evidence="2 3">DSM 2631</strain>
    </source>
</reference>
<keyword evidence="1" id="KW-0812">Transmembrane</keyword>
<dbReference type="EMBL" id="FQVM01000019">
    <property type="protein sequence ID" value="SHE94769.1"/>
    <property type="molecule type" value="Genomic_DNA"/>
</dbReference>
<evidence type="ECO:0000256" key="1">
    <source>
        <dbReference type="SAM" id="Phobius"/>
    </source>
</evidence>
<sequence>MDYLKNWVITLCATLIFISSIELIIPNGSIKKYVKFILGLILMAVILNPIVQILTGDKKDFHSSVKNYVEAFENDNLNFQNNNIETNEIFIDKLEYSCNKMLIENYPNFKFTTKIKGNIDMDKLQLDFKEVNITYDSKDFGVAEKIQINVSNNKKGTDEDKITKDIKCFVANQLKVNEEKINVVRRSF</sequence>
<proteinExistence type="predicted"/>